<sequence length="295" mass="32402">MNNYAIDTAARFGDIPFVEFTKELVTGVFDSLVEAHILQMEEYSNFVNSLTQDLSTYINNTQDGVDFDQISEFVLNYDLPEIDNSELTTVLSQLESPSDELFGKDPSNPSNPLPATQETWWGGLINGLAPAVTQLVEKVKDPSEIAGLNALNQYNNAVLAGGEIAANNIPTYKQIYDAIAALITSNKYGLLQTIAKQGVMRLVVTEGEIETKLTFSTWNNSSSGINTGNSEKAKVKTKDKRGVFGRIFKGRDKTKTRTITVNTAKSYQNDSSGSKVDIFGRVLIKFKTDYAPLNG</sequence>
<accession>A0A2U8QXK5</accession>
<keyword evidence="2" id="KW-1185">Reference proteome</keyword>
<dbReference type="EMBL" id="CP029463">
    <property type="protein sequence ID" value="AWM14962.1"/>
    <property type="molecule type" value="Genomic_DNA"/>
</dbReference>
<organism evidence="1 2">
    <name type="scientific">Flavobacterium sediminis</name>
    <dbReference type="NCBI Taxonomy" id="2201181"/>
    <lineage>
        <taxon>Bacteria</taxon>
        <taxon>Pseudomonadati</taxon>
        <taxon>Bacteroidota</taxon>
        <taxon>Flavobacteriia</taxon>
        <taxon>Flavobacteriales</taxon>
        <taxon>Flavobacteriaceae</taxon>
        <taxon>Flavobacterium</taxon>
    </lineage>
</organism>
<reference evidence="1 2" key="1">
    <citation type="submission" date="2018-05" db="EMBL/GenBank/DDBJ databases">
        <title>Flavobacterium sp. MEBiC07310.</title>
        <authorList>
            <person name="Baek K."/>
        </authorList>
    </citation>
    <scope>NUCLEOTIDE SEQUENCE [LARGE SCALE GENOMIC DNA]</scope>
    <source>
        <strain evidence="1 2">MEBiC07310</strain>
    </source>
</reference>
<dbReference type="RefSeq" id="WP_109570300.1">
    <property type="nucleotide sequence ID" value="NZ_CP029463.1"/>
</dbReference>
<evidence type="ECO:0000313" key="1">
    <source>
        <dbReference type="EMBL" id="AWM14962.1"/>
    </source>
</evidence>
<protein>
    <submittedName>
        <fullName evidence="1">Uncharacterized protein</fullName>
    </submittedName>
</protein>
<proteinExistence type="predicted"/>
<evidence type="ECO:0000313" key="2">
    <source>
        <dbReference type="Proteomes" id="UP000245429"/>
    </source>
</evidence>
<dbReference type="Proteomes" id="UP000245429">
    <property type="component" value="Chromosome"/>
</dbReference>
<dbReference type="OrthoDB" id="517757at2"/>
<gene>
    <name evidence="1" type="ORF">DI487_14620</name>
</gene>
<name>A0A2U8QXK5_9FLAO</name>
<dbReference type="KEGG" id="fse:DI487_14620"/>
<dbReference type="AlphaFoldDB" id="A0A2U8QXK5"/>